<gene>
    <name evidence="2" type="ORF">PRRU23_23000</name>
</gene>
<comment type="caution">
    <text evidence="2">The sequence shown here is derived from an EMBL/GenBank/DDBJ whole genome shotgun (WGS) entry which is preliminary data.</text>
</comment>
<proteinExistence type="predicted"/>
<name>A0AA37MDY3_SEGBR</name>
<evidence type="ECO:0000256" key="1">
    <source>
        <dbReference type="SAM" id="MobiDB-lite"/>
    </source>
</evidence>
<dbReference type="EMBL" id="BPTR01000001">
    <property type="protein sequence ID" value="GJG28600.1"/>
    <property type="molecule type" value="Genomic_DNA"/>
</dbReference>
<dbReference type="AlphaFoldDB" id="A0AA37MDY3"/>
<dbReference type="Proteomes" id="UP000887043">
    <property type="component" value="Unassembled WGS sequence"/>
</dbReference>
<feature type="region of interest" description="Disordered" evidence="1">
    <location>
        <begin position="26"/>
        <end position="58"/>
    </location>
</feature>
<accession>A0AA37MDY3</accession>
<organism evidence="2 3">
    <name type="scientific">Segatella bryantii</name>
    <name type="common">Prevotella bryantii</name>
    <dbReference type="NCBI Taxonomy" id="77095"/>
    <lineage>
        <taxon>Bacteria</taxon>
        <taxon>Pseudomonadati</taxon>
        <taxon>Bacteroidota</taxon>
        <taxon>Bacteroidia</taxon>
        <taxon>Bacteroidales</taxon>
        <taxon>Prevotellaceae</taxon>
        <taxon>Segatella</taxon>
    </lineage>
</organism>
<protein>
    <submittedName>
        <fullName evidence="2">Uncharacterized protein</fullName>
    </submittedName>
</protein>
<sequence>MKKAYTKPAMRVVALQQRHHLLGMSGEISGYQKSSSGFSQDESDSSNAPQSRGIWDND</sequence>
<evidence type="ECO:0000313" key="2">
    <source>
        <dbReference type="EMBL" id="GJG28600.1"/>
    </source>
</evidence>
<evidence type="ECO:0000313" key="3">
    <source>
        <dbReference type="Proteomes" id="UP000887043"/>
    </source>
</evidence>
<reference evidence="2" key="1">
    <citation type="submission" date="2021-08" db="EMBL/GenBank/DDBJ databases">
        <title>Prevotella lacticifex sp. nov., isolated from rumen of cow.</title>
        <authorList>
            <person name="Shinkai T."/>
            <person name="Ikeyama N."/>
            <person name="Kumagai M."/>
            <person name="Ohmori H."/>
            <person name="Sakamoto M."/>
            <person name="Ohkuma M."/>
            <person name="Mitsumori M."/>
        </authorList>
    </citation>
    <scope>NUCLEOTIDE SEQUENCE</scope>
    <source>
        <strain evidence="2">DSM 11371</strain>
    </source>
</reference>